<name>A0A7W7YLL1_9BACT</name>
<keyword evidence="4 8" id="KW-0378">Hydrolase</keyword>
<dbReference type="EMBL" id="JACHIF010000004">
    <property type="protein sequence ID" value="MBB5038279.1"/>
    <property type="molecule type" value="Genomic_DNA"/>
</dbReference>
<dbReference type="GO" id="GO:0008233">
    <property type="term" value="F:peptidase activity"/>
    <property type="evidence" value="ECO:0007669"/>
    <property type="project" value="UniProtKB-KW"/>
</dbReference>
<comment type="caution">
    <text evidence="10">The sequence shown here is derived from an EMBL/GenBank/DDBJ whole genome shotgun (WGS) entry which is preliminary data.</text>
</comment>
<organism evidence="10 11">
    <name type="scientific">Prosthecobacter dejongeii</name>
    <dbReference type="NCBI Taxonomy" id="48465"/>
    <lineage>
        <taxon>Bacteria</taxon>
        <taxon>Pseudomonadati</taxon>
        <taxon>Verrucomicrobiota</taxon>
        <taxon>Verrucomicrobiia</taxon>
        <taxon>Verrucomicrobiales</taxon>
        <taxon>Verrucomicrobiaceae</taxon>
        <taxon>Prosthecobacter</taxon>
    </lineage>
</organism>
<evidence type="ECO:0000313" key="10">
    <source>
        <dbReference type="EMBL" id="MBB5038279.1"/>
    </source>
</evidence>
<evidence type="ECO:0000256" key="1">
    <source>
        <dbReference type="ARBA" id="ARBA00008136"/>
    </source>
</evidence>
<evidence type="ECO:0000256" key="4">
    <source>
        <dbReference type="ARBA" id="ARBA00022801"/>
    </source>
</evidence>
<evidence type="ECO:0000256" key="2">
    <source>
        <dbReference type="ARBA" id="ARBA00022670"/>
    </source>
</evidence>
<dbReference type="SUPFAM" id="SSF143081">
    <property type="entry name" value="BB1717-like"/>
    <property type="match status" value="1"/>
</dbReference>
<dbReference type="GO" id="GO:0106300">
    <property type="term" value="P:protein-DNA covalent cross-linking repair"/>
    <property type="evidence" value="ECO:0007669"/>
    <property type="project" value="InterPro"/>
</dbReference>
<dbReference type="GO" id="GO:0016829">
    <property type="term" value="F:lyase activity"/>
    <property type="evidence" value="ECO:0007669"/>
    <property type="project" value="UniProtKB-KW"/>
</dbReference>
<dbReference type="Proteomes" id="UP000534294">
    <property type="component" value="Unassembled WGS sequence"/>
</dbReference>
<dbReference type="Gene3D" id="3.90.1680.10">
    <property type="entry name" value="SOS response associated peptidase-like"/>
    <property type="match status" value="1"/>
</dbReference>
<dbReference type="AlphaFoldDB" id="A0A7W7YLL1"/>
<feature type="region of interest" description="Disordered" evidence="9">
    <location>
        <begin position="182"/>
        <end position="207"/>
    </location>
</feature>
<accession>A0A7W7YLL1</accession>
<comment type="similarity">
    <text evidence="1 8">Belongs to the SOS response-associated peptidase family.</text>
</comment>
<keyword evidence="5" id="KW-0190">Covalent protein-DNA linkage</keyword>
<dbReference type="Pfam" id="PF02586">
    <property type="entry name" value="SRAP"/>
    <property type="match status" value="1"/>
</dbReference>
<dbReference type="EC" id="3.4.-.-" evidence="8"/>
<keyword evidence="7" id="KW-0456">Lyase</keyword>
<evidence type="ECO:0000313" key="11">
    <source>
        <dbReference type="Proteomes" id="UP000534294"/>
    </source>
</evidence>
<keyword evidence="2 8" id="KW-0645">Protease</keyword>
<keyword evidence="11" id="KW-1185">Reference proteome</keyword>
<dbReference type="PANTHER" id="PTHR13604:SF0">
    <property type="entry name" value="ABASIC SITE PROCESSING PROTEIN HMCES"/>
    <property type="match status" value="1"/>
</dbReference>
<evidence type="ECO:0000256" key="3">
    <source>
        <dbReference type="ARBA" id="ARBA00022763"/>
    </source>
</evidence>
<dbReference type="InterPro" id="IPR036590">
    <property type="entry name" value="SRAP-like"/>
</dbReference>
<dbReference type="InterPro" id="IPR003738">
    <property type="entry name" value="SRAP"/>
</dbReference>
<keyword evidence="3" id="KW-0227">DNA damage</keyword>
<protein>
    <recommendedName>
        <fullName evidence="8">Abasic site processing protein</fullName>
        <ecNumber evidence="8">3.4.-.-</ecNumber>
    </recommendedName>
</protein>
<dbReference type="GO" id="GO:0003697">
    <property type="term" value="F:single-stranded DNA binding"/>
    <property type="evidence" value="ECO:0007669"/>
    <property type="project" value="InterPro"/>
</dbReference>
<dbReference type="PANTHER" id="PTHR13604">
    <property type="entry name" value="DC12-RELATED"/>
    <property type="match status" value="1"/>
</dbReference>
<sequence>MCNRYHYSGRDISRIVERLRVYPIAQEPTDIWPSKPAPVLLQRHDHHAAIEMMPWGIQPDWQRSLLLFARFETAAIKQSFRMAYRMRRCLVLATGFWETRYFESPDQPMVIAGIYDSWYEGRDTPSHGFTMLSAPATPAVQPYNDRMPLILPEEAWQTWLDPISTLEQLAPLMRPWQGELVTKDQPTLSPPRPIEKPDPTEQLELQW</sequence>
<gene>
    <name evidence="10" type="ORF">HNQ64_002537</name>
</gene>
<dbReference type="RefSeq" id="WP_184208927.1">
    <property type="nucleotide sequence ID" value="NZ_JACHIF010000004.1"/>
</dbReference>
<evidence type="ECO:0000256" key="7">
    <source>
        <dbReference type="ARBA" id="ARBA00023239"/>
    </source>
</evidence>
<reference evidence="10 11" key="1">
    <citation type="submission" date="2020-08" db="EMBL/GenBank/DDBJ databases">
        <title>Genomic Encyclopedia of Type Strains, Phase IV (KMG-IV): sequencing the most valuable type-strain genomes for metagenomic binning, comparative biology and taxonomic classification.</title>
        <authorList>
            <person name="Goeker M."/>
        </authorList>
    </citation>
    <scope>NUCLEOTIDE SEQUENCE [LARGE SCALE GENOMIC DNA]</scope>
    <source>
        <strain evidence="10 11">DSM 12251</strain>
    </source>
</reference>
<evidence type="ECO:0000256" key="6">
    <source>
        <dbReference type="ARBA" id="ARBA00023125"/>
    </source>
</evidence>
<keyword evidence="6" id="KW-0238">DNA-binding</keyword>
<dbReference type="GO" id="GO:0006508">
    <property type="term" value="P:proteolysis"/>
    <property type="evidence" value="ECO:0007669"/>
    <property type="project" value="UniProtKB-KW"/>
</dbReference>
<proteinExistence type="inferred from homology"/>
<evidence type="ECO:0000256" key="8">
    <source>
        <dbReference type="RuleBase" id="RU364100"/>
    </source>
</evidence>
<evidence type="ECO:0000256" key="9">
    <source>
        <dbReference type="SAM" id="MobiDB-lite"/>
    </source>
</evidence>
<evidence type="ECO:0000256" key="5">
    <source>
        <dbReference type="ARBA" id="ARBA00023124"/>
    </source>
</evidence>